<feature type="compositionally biased region" description="Polar residues" evidence="3">
    <location>
        <begin position="247"/>
        <end position="257"/>
    </location>
</feature>
<dbReference type="InterPro" id="IPR000008">
    <property type="entry name" value="C2_dom"/>
</dbReference>
<evidence type="ECO:0000259" key="4">
    <source>
        <dbReference type="PROSITE" id="PS50004"/>
    </source>
</evidence>
<protein>
    <submittedName>
        <fullName evidence="5">C2-domain-containing protein</fullName>
    </submittedName>
</protein>
<gene>
    <name evidence="5" type="ORF">K493DRAFT_317853</name>
</gene>
<evidence type="ECO:0000256" key="3">
    <source>
        <dbReference type="SAM" id="MobiDB-lite"/>
    </source>
</evidence>
<dbReference type="PRINTS" id="PR00360">
    <property type="entry name" value="C2DOMAIN"/>
</dbReference>
<dbReference type="InParanoid" id="A0A1Y1XXX5"/>
<keyword evidence="2" id="KW-0106">Calcium</keyword>
<keyword evidence="1" id="KW-0479">Metal-binding</keyword>
<dbReference type="Proteomes" id="UP000193498">
    <property type="component" value="Unassembled WGS sequence"/>
</dbReference>
<dbReference type="GO" id="GO:0016020">
    <property type="term" value="C:membrane"/>
    <property type="evidence" value="ECO:0007669"/>
    <property type="project" value="TreeGrafter"/>
</dbReference>
<dbReference type="EMBL" id="MCFE01000372">
    <property type="protein sequence ID" value="ORX90607.1"/>
    <property type="molecule type" value="Genomic_DNA"/>
</dbReference>
<feature type="compositionally biased region" description="Acidic residues" evidence="3">
    <location>
        <begin position="173"/>
        <end position="189"/>
    </location>
</feature>
<dbReference type="AlphaFoldDB" id="A0A1Y1XXX5"/>
<dbReference type="Pfam" id="PF00168">
    <property type="entry name" value="C2"/>
    <property type="match status" value="1"/>
</dbReference>
<evidence type="ECO:0000256" key="1">
    <source>
        <dbReference type="ARBA" id="ARBA00022723"/>
    </source>
</evidence>
<dbReference type="SMART" id="SM00239">
    <property type="entry name" value="C2"/>
    <property type="match status" value="1"/>
</dbReference>
<dbReference type="PANTHER" id="PTHR45911:SF4">
    <property type="entry name" value="MULTIPLE C2 AND TRANSMEMBRANE DOMAIN-CONTAINING PROTEIN"/>
    <property type="match status" value="1"/>
</dbReference>
<dbReference type="PANTHER" id="PTHR45911">
    <property type="entry name" value="C2 DOMAIN-CONTAINING PROTEIN"/>
    <property type="match status" value="1"/>
</dbReference>
<dbReference type="STRING" id="1314790.A0A1Y1XXX5"/>
<sequence>MSVHSISALKIQVIRARNLAPKDSNGLSDPFVVVKLQNKKKTTKIVPKSLNPTWDTTFEFKINMRNPPKFIQVVCWDNDFFGRDFMGQLNLSFRELFIDGVPISFDPSQRRTIWYTLEKKSSKDVVSGEIELNMGFVLTSSSNRAEDWVPVYEALVGKAPSFTSTPSTLTLDNFDDLSSESDSDYDDEPNQLPSPQPSPNPRYQGQGYPPQRPYQQGYPAKQSLYPPRQSTYPPPRSPSPNRYAPDRTNTQPAPGMI</sequence>
<dbReference type="Gene3D" id="2.60.40.150">
    <property type="entry name" value="C2 domain"/>
    <property type="match status" value="1"/>
</dbReference>
<accession>A0A1Y1XXX5</accession>
<feature type="region of interest" description="Disordered" evidence="3">
    <location>
        <begin position="165"/>
        <end position="257"/>
    </location>
</feature>
<proteinExistence type="predicted"/>
<organism evidence="5 6">
    <name type="scientific">Basidiobolus meristosporus CBS 931.73</name>
    <dbReference type="NCBI Taxonomy" id="1314790"/>
    <lineage>
        <taxon>Eukaryota</taxon>
        <taxon>Fungi</taxon>
        <taxon>Fungi incertae sedis</taxon>
        <taxon>Zoopagomycota</taxon>
        <taxon>Entomophthoromycotina</taxon>
        <taxon>Basidiobolomycetes</taxon>
        <taxon>Basidiobolales</taxon>
        <taxon>Basidiobolaceae</taxon>
        <taxon>Basidiobolus</taxon>
    </lineage>
</organism>
<comment type="caution">
    <text evidence="5">The sequence shown here is derived from an EMBL/GenBank/DDBJ whole genome shotgun (WGS) entry which is preliminary data.</text>
</comment>
<evidence type="ECO:0000256" key="2">
    <source>
        <dbReference type="ARBA" id="ARBA00022837"/>
    </source>
</evidence>
<keyword evidence="6" id="KW-1185">Reference proteome</keyword>
<reference evidence="5 6" key="1">
    <citation type="submission" date="2016-07" db="EMBL/GenBank/DDBJ databases">
        <title>Pervasive Adenine N6-methylation of Active Genes in Fungi.</title>
        <authorList>
            <consortium name="DOE Joint Genome Institute"/>
            <person name="Mondo S.J."/>
            <person name="Dannebaum R.O."/>
            <person name="Kuo R.C."/>
            <person name="Labutti K."/>
            <person name="Haridas S."/>
            <person name="Kuo A."/>
            <person name="Salamov A."/>
            <person name="Ahrendt S.R."/>
            <person name="Lipzen A."/>
            <person name="Sullivan W."/>
            <person name="Andreopoulos W.B."/>
            <person name="Clum A."/>
            <person name="Lindquist E."/>
            <person name="Daum C."/>
            <person name="Ramamoorthy G.K."/>
            <person name="Gryganskyi A."/>
            <person name="Culley D."/>
            <person name="Magnuson J.K."/>
            <person name="James T.Y."/>
            <person name="O'Malley M.A."/>
            <person name="Stajich J.E."/>
            <person name="Spatafora J.W."/>
            <person name="Visel A."/>
            <person name="Grigoriev I.V."/>
        </authorList>
    </citation>
    <scope>NUCLEOTIDE SEQUENCE [LARGE SCALE GENOMIC DNA]</scope>
    <source>
        <strain evidence="5 6">CBS 931.73</strain>
    </source>
</reference>
<dbReference type="PROSITE" id="PS50004">
    <property type="entry name" value="C2"/>
    <property type="match status" value="1"/>
</dbReference>
<dbReference type="GO" id="GO:0005509">
    <property type="term" value="F:calcium ion binding"/>
    <property type="evidence" value="ECO:0007669"/>
    <property type="project" value="TreeGrafter"/>
</dbReference>
<feature type="compositionally biased region" description="Low complexity" evidence="3">
    <location>
        <begin position="201"/>
        <end position="231"/>
    </location>
</feature>
<dbReference type="OrthoDB" id="67700at2759"/>
<evidence type="ECO:0000313" key="6">
    <source>
        <dbReference type="Proteomes" id="UP000193498"/>
    </source>
</evidence>
<dbReference type="SUPFAM" id="SSF49562">
    <property type="entry name" value="C2 domain (Calcium/lipid-binding domain, CaLB)"/>
    <property type="match status" value="1"/>
</dbReference>
<evidence type="ECO:0000313" key="5">
    <source>
        <dbReference type="EMBL" id="ORX90607.1"/>
    </source>
</evidence>
<name>A0A1Y1XXX5_9FUNG</name>
<feature type="domain" description="C2" evidence="4">
    <location>
        <begin position="1"/>
        <end position="107"/>
    </location>
</feature>
<dbReference type="InterPro" id="IPR035892">
    <property type="entry name" value="C2_domain_sf"/>
</dbReference>